<gene>
    <name evidence="2" type="ORF">SAMN05421578_13918</name>
</gene>
<sequence>MPDQKPLKSNLQRNKASIKEKSTSLSQEKAKDYPASLNGIPKSES</sequence>
<protein>
    <submittedName>
        <fullName evidence="2">Uncharacterized protein</fullName>
    </submittedName>
</protein>
<comment type="caution">
    <text evidence="2">The sequence shown here is derived from an EMBL/GenBank/DDBJ whole genome shotgun (WGS) entry which is preliminary data.</text>
</comment>
<dbReference type="EMBL" id="FTNK01000039">
    <property type="protein sequence ID" value="SIR70993.1"/>
    <property type="molecule type" value="Genomic_DNA"/>
</dbReference>
<reference evidence="2 3" key="1">
    <citation type="submission" date="2017-01" db="EMBL/GenBank/DDBJ databases">
        <authorList>
            <person name="Varghese N."/>
            <person name="Submissions S."/>
        </authorList>
    </citation>
    <scope>NUCLEOTIDE SEQUENCE [LARGE SCALE GENOMIC DNA]</scope>
    <source>
        <strain evidence="2 3">ATCC 23464</strain>
    </source>
</reference>
<evidence type="ECO:0000313" key="3">
    <source>
        <dbReference type="Proteomes" id="UP000186666"/>
    </source>
</evidence>
<evidence type="ECO:0000313" key="2">
    <source>
        <dbReference type="EMBL" id="SIR70993.1"/>
    </source>
</evidence>
<dbReference type="Proteomes" id="UP000186666">
    <property type="component" value="Unassembled WGS sequence"/>
</dbReference>
<proteinExistence type="predicted"/>
<organism evidence="2 3">
    <name type="scientific">Paenibacillus macquariensis</name>
    <dbReference type="NCBI Taxonomy" id="948756"/>
    <lineage>
        <taxon>Bacteria</taxon>
        <taxon>Bacillati</taxon>
        <taxon>Bacillota</taxon>
        <taxon>Bacilli</taxon>
        <taxon>Bacillales</taxon>
        <taxon>Paenibacillaceae</taxon>
        <taxon>Paenibacillus</taxon>
    </lineage>
</organism>
<dbReference type="RefSeq" id="WP_169810358.1">
    <property type="nucleotide sequence ID" value="NZ_FTNK01000039.1"/>
</dbReference>
<evidence type="ECO:0000256" key="1">
    <source>
        <dbReference type="SAM" id="MobiDB-lite"/>
    </source>
</evidence>
<name>A0ABY1KEJ1_9BACL</name>
<feature type="region of interest" description="Disordered" evidence="1">
    <location>
        <begin position="1"/>
        <end position="45"/>
    </location>
</feature>
<feature type="compositionally biased region" description="Basic and acidic residues" evidence="1">
    <location>
        <begin position="17"/>
        <end position="32"/>
    </location>
</feature>
<accession>A0ABY1KEJ1</accession>
<keyword evidence="3" id="KW-1185">Reference proteome</keyword>